<sequence>MSLLTTYTVKSKAAQNVWCFKYSLKGLLVSFEILDGELTLKQINWLLDQKHFPFTELQIKAWGKMLKDNFEIVIGEPDLSFDTAWEQYGYKVGKKEAQDAWRKMSEANKVRFFLSIEPYKRYIARKQISPIYMVRYITKERYNDDYDNIK</sequence>
<proteinExistence type="predicted"/>
<accession>A0A1G5K1H2</accession>
<dbReference type="OrthoDB" id="1132132at2"/>
<gene>
    <name evidence="1" type="ORF">SAMN02927903_03027</name>
</gene>
<dbReference type="RefSeq" id="WP_139149698.1">
    <property type="nucleotide sequence ID" value="NZ_FMVF01000019.1"/>
</dbReference>
<organism evidence="1 2">
    <name type="scientific">Flavobacterium caeni</name>
    <dbReference type="NCBI Taxonomy" id="490189"/>
    <lineage>
        <taxon>Bacteria</taxon>
        <taxon>Pseudomonadati</taxon>
        <taxon>Bacteroidota</taxon>
        <taxon>Flavobacteriia</taxon>
        <taxon>Flavobacteriales</taxon>
        <taxon>Flavobacteriaceae</taxon>
        <taxon>Flavobacterium</taxon>
    </lineage>
</organism>
<dbReference type="EMBL" id="FMVF01000019">
    <property type="protein sequence ID" value="SCY94437.1"/>
    <property type="molecule type" value="Genomic_DNA"/>
</dbReference>
<name>A0A1G5K1H2_9FLAO</name>
<evidence type="ECO:0000313" key="1">
    <source>
        <dbReference type="EMBL" id="SCY94437.1"/>
    </source>
</evidence>
<dbReference type="AlphaFoldDB" id="A0A1G5K1H2"/>
<evidence type="ECO:0000313" key="2">
    <source>
        <dbReference type="Proteomes" id="UP000199354"/>
    </source>
</evidence>
<reference evidence="1 2" key="1">
    <citation type="submission" date="2016-10" db="EMBL/GenBank/DDBJ databases">
        <authorList>
            <person name="de Groot N.N."/>
        </authorList>
    </citation>
    <scope>NUCLEOTIDE SEQUENCE [LARGE SCALE GENOMIC DNA]</scope>
    <source>
        <strain evidence="1 2">CGMCC 1.7031</strain>
    </source>
</reference>
<dbReference type="STRING" id="490189.SAMN02927903_03027"/>
<keyword evidence="2" id="KW-1185">Reference proteome</keyword>
<dbReference type="Proteomes" id="UP000199354">
    <property type="component" value="Unassembled WGS sequence"/>
</dbReference>
<protein>
    <submittedName>
        <fullName evidence="1">Uncharacterized protein</fullName>
    </submittedName>
</protein>